<dbReference type="AlphaFoldDB" id="X0X907"/>
<sequence length="48" mass="5463">MKIGKEEFIKKAKAVHGDKYDYSLVPDEVELSDGCYDHQMLSKSEAKT</sequence>
<name>X0X907_9ZZZZ</name>
<dbReference type="EMBL" id="BARS01046692">
    <property type="protein sequence ID" value="GAG31907.1"/>
    <property type="molecule type" value="Genomic_DNA"/>
</dbReference>
<evidence type="ECO:0000313" key="1">
    <source>
        <dbReference type="EMBL" id="GAG31907.1"/>
    </source>
</evidence>
<organism evidence="1">
    <name type="scientific">marine sediment metagenome</name>
    <dbReference type="NCBI Taxonomy" id="412755"/>
    <lineage>
        <taxon>unclassified sequences</taxon>
        <taxon>metagenomes</taxon>
        <taxon>ecological metagenomes</taxon>
    </lineage>
</organism>
<accession>X0X907</accession>
<reference evidence="1" key="1">
    <citation type="journal article" date="2014" name="Front. Microbiol.">
        <title>High frequency of phylogenetically diverse reductive dehalogenase-homologous genes in deep subseafloor sedimentary metagenomes.</title>
        <authorList>
            <person name="Kawai M."/>
            <person name="Futagami T."/>
            <person name="Toyoda A."/>
            <person name="Takaki Y."/>
            <person name="Nishi S."/>
            <person name="Hori S."/>
            <person name="Arai W."/>
            <person name="Tsubouchi T."/>
            <person name="Morono Y."/>
            <person name="Uchiyama I."/>
            <person name="Ito T."/>
            <person name="Fujiyama A."/>
            <person name="Inagaki F."/>
            <person name="Takami H."/>
        </authorList>
    </citation>
    <scope>NUCLEOTIDE SEQUENCE</scope>
    <source>
        <strain evidence="1">Expedition CK06-06</strain>
    </source>
</reference>
<proteinExistence type="predicted"/>
<comment type="caution">
    <text evidence="1">The sequence shown here is derived from an EMBL/GenBank/DDBJ whole genome shotgun (WGS) entry which is preliminary data.</text>
</comment>
<gene>
    <name evidence="1" type="ORF">S01H1_70236</name>
</gene>
<protein>
    <submittedName>
        <fullName evidence="1">Uncharacterized protein</fullName>
    </submittedName>
</protein>